<dbReference type="SUPFAM" id="SSF55347">
    <property type="entry name" value="Glyceraldehyde-3-phosphate dehydrogenase-like, C-terminal domain"/>
    <property type="match status" value="1"/>
</dbReference>
<dbReference type="AlphaFoldDB" id="A0A2N9LQC3"/>
<dbReference type="Gene3D" id="3.30.360.10">
    <property type="entry name" value="Dihydrodipicolinate Reductase, domain 2"/>
    <property type="match status" value="1"/>
</dbReference>
<sequence>MKPPAGGFFAVEMTWTRFCAAHVAGDSRPFGRRGDRTRWGNRIAGAGVDAHATAGQESGATSLQAAARLRNQSRFIPKSRSCGSRLTAAGYSYGEMSKVRWVLAGIGDIARRRVIAAIQAEKRSVLYGFVTRDRAKAEAYTGTRVWATVEEAVADPAVDAVYIALPVAMHAGAAIAALRVGKHVLCEKPMALNYAQAERMVAESRASGQLLGVSYYRRLYPKLIRARQLIAEGAIGAPLLADANCHGWLETQGRDWLRDPALAGGGPLFDTASHRIDAMNFLFGKVERACGMRSNAVHRMGVEDSATVVMKFPGGVHGVVDVRWNSRVARDQFRIIGVDGEIGLDPLNGPKLRVAGRVEELPPHENLHYPAVENFVDAVLAGNAALLACPAEQGAWTDWAIEQVARSQEAKA</sequence>
<feature type="domain" description="Gfo/Idh/MocA-like oxidoreductase N-terminal" evidence="1">
    <location>
        <begin position="99"/>
        <end position="214"/>
    </location>
</feature>
<dbReference type="SUPFAM" id="SSF51735">
    <property type="entry name" value="NAD(P)-binding Rossmann-fold domains"/>
    <property type="match status" value="1"/>
</dbReference>
<dbReference type="InterPro" id="IPR055170">
    <property type="entry name" value="GFO_IDH_MocA-like_dom"/>
</dbReference>
<evidence type="ECO:0000313" key="3">
    <source>
        <dbReference type="EMBL" id="SPE25461.1"/>
    </source>
</evidence>
<evidence type="ECO:0000259" key="1">
    <source>
        <dbReference type="Pfam" id="PF01408"/>
    </source>
</evidence>
<dbReference type="Pfam" id="PF22725">
    <property type="entry name" value="GFO_IDH_MocA_C3"/>
    <property type="match status" value="1"/>
</dbReference>
<dbReference type="InterPro" id="IPR036291">
    <property type="entry name" value="NAD(P)-bd_dom_sf"/>
</dbReference>
<dbReference type="InterPro" id="IPR000683">
    <property type="entry name" value="Gfo/Idh/MocA-like_OxRdtase_N"/>
</dbReference>
<accession>A0A2N9LQC3</accession>
<gene>
    <name evidence="3" type="ORF">SBA5_50050</name>
</gene>
<evidence type="ECO:0000259" key="2">
    <source>
        <dbReference type="Pfam" id="PF22725"/>
    </source>
</evidence>
<dbReference type="Gene3D" id="3.40.50.720">
    <property type="entry name" value="NAD(P)-binding Rossmann-like Domain"/>
    <property type="match status" value="1"/>
</dbReference>
<dbReference type="OrthoDB" id="9815825at2"/>
<reference evidence="4" key="1">
    <citation type="submission" date="2018-02" db="EMBL/GenBank/DDBJ databases">
        <authorList>
            <person name="Hausmann B."/>
        </authorList>
    </citation>
    <scope>NUCLEOTIDE SEQUENCE [LARGE SCALE GENOMIC DNA]</scope>
    <source>
        <strain evidence="4">Peat soil MAG SbA5</strain>
    </source>
</reference>
<feature type="domain" description="GFO/IDH/MocA-like oxidoreductase" evidence="2">
    <location>
        <begin position="225"/>
        <end position="342"/>
    </location>
</feature>
<dbReference type="Pfam" id="PF01408">
    <property type="entry name" value="GFO_IDH_MocA"/>
    <property type="match status" value="1"/>
</dbReference>
<dbReference type="EMBL" id="OKRB01000108">
    <property type="protein sequence ID" value="SPE25461.1"/>
    <property type="molecule type" value="Genomic_DNA"/>
</dbReference>
<dbReference type="GO" id="GO:0000166">
    <property type="term" value="F:nucleotide binding"/>
    <property type="evidence" value="ECO:0007669"/>
    <property type="project" value="InterPro"/>
</dbReference>
<evidence type="ECO:0000313" key="4">
    <source>
        <dbReference type="Proteomes" id="UP000239735"/>
    </source>
</evidence>
<dbReference type="PANTHER" id="PTHR43249">
    <property type="entry name" value="UDP-N-ACETYL-2-AMINO-2-DEOXY-D-GLUCURONATE OXIDASE"/>
    <property type="match status" value="1"/>
</dbReference>
<dbReference type="PANTHER" id="PTHR43249:SF1">
    <property type="entry name" value="D-GLUCOSIDE 3-DEHYDROGENASE"/>
    <property type="match status" value="1"/>
</dbReference>
<dbReference type="Proteomes" id="UP000239735">
    <property type="component" value="Unassembled WGS sequence"/>
</dbReference>
<protein>
    <submittedName>
        <fullName evidence="3">Oxidoreductase domain protein (Modular protein)</fullName>
    </submittedName>
</protein>
<dbReference type="InterPro" id="IPR052515">
    <property type="entry name" value="Gfo/Idh/MocA_Oxidoreductase"/>
</dbReference>
<name>A0A2N9LQC3_9BACT</name>
<proteinExistence type="predicted"/>
<organism evidence="3 4">
    <name type="scientific">Candidatus Sulfuritelmatomonas gaucii</name>
    <dbReference type="NCBI Taxonomy" id="2043161"/>
    <lineage>
        <taxon>Bacteria</taxon>
        <taxon>Pseudomonadati</taxon>
        <taxon>Acidobacteriota</taxon>
        <taxon>Terriglobia</taxon>
        <taxon>Terriglobales</taxon>
        <taxon>Acidobacteriaceae</taxon>
        <taxon>Candidatus Sulfuritelmatomonas</taxon>
    </lineage>
</organism>